<evidence type="ECO:0000256" key="3">
    <source>
        <dbReference type="ARBA" id="ARBA00022989"/>
    </source>
</evidence>
<sequence length="241" mass="25995">MRSYGLLLRWNLLRLRSMLPLLVIIQTLVSIGVVIGFSFLLPDADQTTGFYLSTGALTLGLITVGMVAAPQMVVQAKLTGIFDYQRSMPVPRLAMLAADATVWVALALPGLAAALAVAVLRFDLNLRISWLAAPAMLLVAICSVAIGYAVAYATKPEVAGAISQLIFFVALMFAPINFPADRLPHWLAETHDWLPFASMAQAIRETLQVPAAGISTAPFAMLTAWCAIGLVVTYRVMTHRP</sequence>
<feature type="transmembrane region" description="Helical" evidence="5">
    <location>
        <begin position="48"/>
        <end position="73"/>
    </location>
</feature>
<feature type="transmembrane region" description="Helical" evidence="5">
    <location>
        <begin position="128"/>
        <end position="151"/>
    </location>
</feature>
<keyword evidence="2 5" id="KW-0812">Transmembrane</keyword>
<comment type="caution">
    <text evidence="7">The sequence shown here is derived from an EMBL/GenBank/DDBJ whole genome shotgun (WGS) entry which is preliminary data.</text>
</comment>
<evidence type="ECO:0000256" key="5">
    <source>
        <dbReference type="SAM" id="Phobius"/>
    </source>
</evidence>
<name>A0A5M3XSL5_9ACTN</name>
<accession>A0A5M3XSL5</accession>
<feature type="domain" description="ABC-2 type transporter transmembrane" evidence="6">
    <location>
        <begin position="13"/>
        <end position="206"/>
    </location>
</feature>
<reference evidence="7 8" key="1">
    <citation type="submission" date="2019-10" db="EMBL/GenBank/DDBJ databases">
        <title>Whole genome shotgun sequence of Acrocarpospora pleiomorpha NBRC 16267.</title>
        <authorList>
            <person name="Ichikawa N."/>
            <person name="Kimura A."/>
            <person name="Kitahashi Y."/>
            <person name="Komaki H."/>
            <person name="Oguchi A."/>
        </authorList>
    </citation>
    <scope>NUCLEOTIDE SEQUENCE [LARGE SCALE GENOMIC DNA]</scope>
    <source>
        <strain evidence="7 8">NBRC 16267</strain>
    </source>
</reference>
<dbReference type="PANTHER" id="PTHR43229:SF2">
    <property type="entry name" value="NODULATION PROTEIN J"/>
    <property type="match status" value="1"/>
</dbReference>
<dbReference type="EMBL" id="BLAF01000032">
    <property type="protein sequence ID" value="GES22571.1"/>
    <property type="molecule type" value="Genomic_DNA"/>
</dbReference>
<organism evidence="7 8">
    <name type="scientific">Acrocarpospora pleiomorpha</name>
    <dbReference type="NCBI Taxonomy" id="90975"/>
    <lineage>
        <taxon>Bacteria</taxon>
        <taxon>Bacillati</taxon>
        <taxon>Actinomycetota</taxon>
        <taxon>Actinomycetes</taxon>
        <taxon>Streptosporangiales</taxon>
        <taxon>Streptosporangiaceae</taxon>
        <taxon>Acrocarpospora</taxon>
    </lineage>
</organism>
<dbReference type="AlphaFoldDB" id="A0A5M3XSL5"/>
<evidence type="ECO:0000313" key="7">
    <source>
        <dbReference type="EMBL" id="GES22571.1"/>
    </source>
</evidence>
<feature type="transmembrane region" description="Helical" evidence="5">
    <location>
        <begin position="158"/>
        <end position="178"/>
    </location>
</feature>
<proteinExistence type="predicted"/>
<feature type="transmembrane region" description="Helical" evidence="5">
    <location>
        <begin position="21"/>
        <end position="42"/>
    </location>
</feature>
<keyword evidence="4 5" id="KW-0472">Membrane</keyword>
<keyword evidence="3 5" id="KW-1133">Transmembrane helix</keyword>
<dbReference type="Pfam" id="PF01061">
    <property type="entry name" value="ABC2_membrane"/>
    <property type="match status" value="1"/>
</dbReference>
<evidence type="ECO:0000259" key="6">
    <source>
        <dbReference type="Pfam" id="PF01061"/>
    </source>
</evidence>
<gene>
    <name evidence="7" type="ORF">Aple_054690</name>
</gene>
<comment type="subcellular location">
    <subcellularLocation>
        <location evidence="1">Membrane</location>
        <topology evidence="1">Multi-pass membrane protein</topology>
    </subcellularLocation>
</comment>
<protein>
    <submittedName>
        <fullName evidence="7">Transport permease protein</fullName>
    </submittedName>
</protein>
<keyword evidence="8" id="KW-1185">Reference proteome</keyword>
<dbReference type="GO" id="GO:0140359">
    <property type="term" value="F:ABC-type transporter activity"/>
    <property type="evidence" value="ECO:0007669"/>
    <property type="project" value="InterPro"/>
</dbReference>
<feature type="transmembrane region" description="Helical" evidence="5">
    <location>
        <begin position="93"/>
        <end position="122"/>
    </location>
</feature>
<dbReference type="GO" id="GO:0016020">
    <property type="term" value="C:membrane"/>
    <property type="evidence" value="ECO:0007669"/>
    <property type="project" value="UniProtKB-SubCell"/>
</dbReference>
<evidence type="ECO:0000256" key="1">
    <source>
        <dbReference type="ARBA" id="ARBA00004141"/>
    </source>
</evidence>
<evidence type="ECO:0000313" key="8">
    <source>
        <dbReference type="Proteomes" id="UP000377595"/>
    </source>
</evidence>
<dbReference type="Proteomes" id="UP000377595">
    <property type="component" value="Unassembled WGS sequence"/>
</dbReference>
<evidence type="ECO:0000256" key="4">
    <source>
        <dbReference type="ARBA" id="ARBA00023136"/>
    </source>
</evidence>
<dbReference type="InterPro" id="IPR013525">
    <property type="entry name" value="ABC2_TM"/>
</dbReference>
<dbReference type="RefSeq" id="WP_218038524.1">
    <property type="nucleotide sequence ID" value="NZ_BAAAHM010000035.1"/>
</dbReference>
<evidence type="ECO:0000256" key="2">
    <source>
        <dbReference type="ARBA" id="ARBA00022692"/>
    </source>
</evidence>
<dbReference type="PANTHER" id="PTHR43229">
    <property type="entry name" value="NODULATION PROTEIN J"/>
    <property type="match status" value="1"/>
</dbReference>
<dbReference type="InterPro" id="IPR051784">
    <property type="entry name" value="Nod_factor_ABC_transporter"/>
</dbReference>
<feature type="transmembrane region" description="Helical" evidence="5">
    <location>
        <begin position="217"/>
        <end position="237"/>
    </location>
</feature>